<evidence type="ECO:0000256" key="1">
    <source>
        <dbReference type="SAM" id="Phobius"/>
    </source>
</evidence>
<feature type="transmembrane region" description="Helical" evidence="1">
    <location>
        <begin position="136"/>
        <end position="158"/>
    </location>
</feature>
<accession>A0A370FJ31</accession>
<protein>
    <submittedName>
        <fullName evidence="2">Uncharacterized protein</fullName>
    </submittedName>
</protein>
<sequence>MTLPSSPPDPQARSRCAALAARLAAQRPVAAWSLLLSAACLLALAAVAAGWAMPASRLCLAAWSLGAMLGLAERYLALRLHLDEGLFAALGRGALPDLAALDDALAWLGLRPASPGTPRPLEERLRGTQALMRRHLGVVLLQTLCVLIALIAGLHAGLPSP</sequence>
<keyword evidence="1" id="KW-1133">Transmembrane helix</keyword>
<reference evidence="2 3" key="1">
    <citation type="submission" date="2018-07" db="EMBL/GenBank/DDBJ databases">
        <title>Genomic Encyclopedia of Type Strains, Phase IV (KMG-IV): sequencing the most valuable type-strain genomes for metagenomic binning, comparative biology and taxonomic classification.</title>
        <authorList>
            <person name="Goeker M."/>
        </authorList>
    </citation>
    <scope>NUCLEOTIDE SEQUENCE [LARGE SCALE GENOMIC DNA]</scope>
    <source>
        <strain evidence="2 3">DSM 21352</strain>
    </source>
</reference>
<dbReference type="OrthoDB" id="8688589at2"/>
<evidence type="ECO:0000313" key="3">
    <source>
        <dbReference type="Proteomes" id="UP000255265"/>
    </source>
</evidence>
<dbReference type="AlphaFoldDB" id="A0A370FJ31"/>
<keyword evidence="1" id="KW-0812">Transmembrane</keyword>
<comment type="caution">
    <text evidence="2">The sequence shown here is derived from an EMBL/GenBank/DDBJ whole genome shotgun (WGS) entry which is preliminary data.</text>
</comment>
<keyword evidence="1" id="KW-0472">Membrane</keyword>
<dbReference type="EMBL" id="QQAV01000002">
    <property type="protein sequence ID" value="RDI27162.1"/>
    <property type="molecule type" value="Genomic_DNA"/>
</dbReference>
<dbReference type="Proteomes" id="UP000255265">
    <property type="component" value="Unassembled WGS sequence"/>
</dbReference>
<keyword evidence="3" id="KW-1185">Reference proteome</keyword>
<organism evidence="2 3">
    <name type="scientific">Pseudacidovorax intermedius</name>
    <dbReference type="NCBI Taxonomy" id="433924"/>
    <lineage>
        <taxon>Bacteria</taxon>
        <taxon>Pseudomonadati</taxon>
        <taxon>Pseudomonadota</taxon>
        <taxon>Betaproteobacteria</taxon>
        <taxon>Burkholderiales</taxon>
        <taxon>Comamonadaceae</taxon>
        <taxon>Pseudacidovorax</taxon>
    </lineage>
</organism>
<gene>
    <name evidence="2" type="ORF">DFR41_102196</name>
</gene>
<proteinExistence type="predicted"/>
<evidence type="ECO:0000313" key="2">
    <source>
        <dbReference type="EMBL" id="RDI27162.1"/>
    </source>
</evidence>
<dbReference type="RefSeq" id="WP_114802323.1">
    <property type="nucleotide sequence ID" value="NZ_QQAV01000002.1"/>
</dbReference>
<feature type="transmembrane region" description="Helical" evidence="1">
    <location>
        <begin position="29"/>
        <end position="49"/>
    </location>
</feature>
<name>A0A370FJ31_9BURK</name>